<dbReference type="STRING" id="35756.GCA_001044155_02598"/>
<feature type="domain" description="Creatinase N-terminal" evidence="2">
    <location>
        <begin position="17"/>
        <end position="136"/>
    </location>
</feature>
<keyword evidence="4" id="KW-1185">Reference proteome</keyword>
<dbReference type="PANTHER" id="PTHR46112:SF3">
    <property type="entry name" value="AMINOPEPTIDASE YPDF"/>
    <property type="match status" value="1"/>
</dbReference>
<dbReference type="OrthoDB" id="9806388at2"/>
<dbReference type="RefSeq" id="WP_018581943.1">
    <property type="nucleotide sequence ID" value="NZ_LDYD01000008.1"/>
</dbReference>
<dbReference type="EC" id="3.4.13.9" evidence="3"/>
<dbReference type="GO" id="GO:0102009">
    <property type="term" value="F:proline dipeptidase activity"/>
    <property type="evidence" value="ECO:0007669"/>
    <property type="project" value="UniProtKB-EC"/>
</dbReference>
<evidence type="ECO:0000259" key="1">
    <source>
        <dbReference type="Pfam" id="PF00557"/>
    </source>
</evidence>
<dbReference type="SUPFAM" id="SSF55920">
    <property type="entry name" value="Creatinase/aminopeptidase"/>
    <property type="match status" value="1"/>
</dbReference>
<dbReference type="GO" id="GO:0004177">
    <property type="term" value="F:aminopeptidase activity"/>
    <property type="evidence" value="ECO:0007669"/>
    <property type="project" value="UniProtKB-KW"/>
</dbReference>
<dbReference type="InterPro" id="IPR000587">
    <property type="entry name" value="Creatinase_N"/>
</dbReference>
<keyword evidence="3" id="KW-0378">Hydrolase</keyword>
<evidence type="ECO:0000259" key="2">
    <source>
        <dbReference type="Pfam" id="PF01321"/>
    </source>
</evidence>
<organism evidence="3 4">
    <name type="scientific">Corynebacterium pilosum</name>
    <dbReference type="NCBI Taxonomy" id="35756"/>
    <lineage>
        <taxon>Bacteria</taxon>
        <taxon>Bacillati</taxon>
        <taxon>Actinomycetota</taxon>
        <taxon>Actinomycetes</taxon>
        <taxon>Mycobacteriales</taxon>
        <taxon>Corynebacteriaceae</taxon>
        <taxon>Corynebacterium</taxon>
    </lineage>
</organism>
<dbReference type="Pfam" id="PF00557">
    <property type="entry name" value="Peptidase_M24"/>
    <property type="match status" value="1"/>
</dbReference>
<dbReference type="PANTHER" id="PTHR46112">
    <property type="entry name" value="AMINOPEPTIDASE"/>
    <property type="match status" value="1"/>
</dbReference>
<keyword evidence="3" id="KW-0224">Dipeptidase</keyword>
<dbReference type="InterPro" id="IPR050659">
    <property type="entry name" value="Peptidase_M24B"/>
</dbReference>
<dbReference type="Gene3D" id="3.90.230.10">
    <property type="entry name" value="Creatinase/methionine aminopeptidase superfamily"/>
    <property type="match status" value="1"/>
</dbReference>
<reference evidence="3 4" key="1">
    <citation type="submission" date="2018-06" db="EMBL/GenBank/DDBJ databases">
        <authorList>
            <consortium name="Pathogen Informatics"/>
            <person name="Doyle S."/>
        </authorList>
    </citation>
    <scope>NUCLEOTIDE SEQUENCE [LARGE SCALE GENOMIC DNA]</scope>
    <source>
        <strain evidence="3 4">NCTC11862</strain>
    </source>
</reference>
<proteinExistence type="predicted"/>
<dbReference type="Pfam" id="PF01321">
    <property type="entry name" value="Creatinase_N"/>
    <property type="match status" value="1"/>
</dbReference>
<dbReference type="Gene3D" id="3.40.350.10">
    <property type="entry name" value="Creatinase/prolidase N-terminal domain"/>
    <property type="match status" value="1"/>
</dbReference>
<protein>
    <submittedName>
        <fullName evidence="3">Xaa-Pro aminopeptidase</fullName>
        <ecNumber evidence="3">3.4.13.9</ecNumber>
    </submittedName>
</protein>
<dbReference type="InterPro" id="IPR036005">
    <property type="entry name" value="Creatinase/aminopeptidase-like"/>
</dbReference>
<feature type="domain" description="Peptidase M24" evidence="1">
    <location>
        <begin position="149"/>
        <end position="353"/>
    </location>
</feature>
<gene>
    <name evidence="3" type="primary">PepE</name>
    <name evidence="3" type="ORF">NCTC11862_02254</name>
</gene>
<evidence type="ECO:0000313" key="4">
    <source>
        <dbReference type="Proteomes" id="UP000254467"/>
    </source>
</evidence>
<evidence type="ECO:0000313" key="3">
    <source>
        <dbReference type="EMBL" id="STC70436.1"/>
    </source>
</evidence>
<dbReference type="AlphaFoldDB" id="A0A376CPI7"/>
<sequence length="368" mass="38791">MSTRIGSEFPSSTYAGRISAAQEAARDRGLAGVIVGTGPEFAFFTGSWMSSHERLTALTIPAEGTAQVVAPMTDIGDLTLPGIKVRGWRDGEDAHQMAVAPLGAGTVGLGSSLTADHVFALQSRIDDATVLATDALAEVFMVKDAAEIEQLRFAGAAIDRVHAQVPSLLRAGQTESEVAEQIEKLILMEHDVVDFIIVGSGPNGSNPHHSFSDRPLVDGELVVVDLGGTLGAGYHSDCTRTYVVGGTPVLDDEASRAYEVLLKAQEAAVAAVRPGMTAGELDAVARDIIAEAGFGEWFTHRLGHGIGLAGHEAPFIIDGASQVLEEGMVFSIEPGIYKPGSWGMRIEDIVAVTSTGSEPFNFQPKELR</sequence>
<dbReference type="SUPFAM" id="SSF53092">
    <property type="entry name" value="Creatinase/prolidase N-terminal domain"/>
    <property type="match status" value="1"/>
</dbReference>
<accession>A0A376CPI7</accession>
<dbReference type="InterPro" id="IPR000994">
    <property type="entry name" value="Pept_M24"/>
</dbReference>
<dbReference type="EMBL" id="UFXQ01000001">
    <property type="protein sequence ID" value="STC70436.1"/>
    <property type="molecule type" value="Genomic_DNA"/>
</dbReference>
<keyword evidence="3" id="KW-0645">Protease</keyword>
<dbReference type="Proteomes" id="UP000254467">
    <property type="component" value="Unassembled WGS sequence"/>
</dbReference>
<name>A0A376CPI7_9CORY</name>
<keyword evidence="3" id="KW-0031">Aminopeptidase</keyword>
<dbReference type="InterPro" id="IPR029149">
    <property type="entry name" value="Creatin/AminoP/Spt16_N"/>
</dbReference>